<feature type="signal peptide" evidence="1">
    <location>
        <begin position="1"/>
        <end position="25"/>
    </location>
</feature>
<reference evidence="3 4" key="1">
    <citation type="submission" date="2021-02" db="EMBL/GenBank/DDBJ databases">
        <title>Niveibacterium changnyeongensis HC41.</title>
        <authorList>
            <person name="Kang M."/>
        </authorList>
    </citation>
    <scope>NUCLEOTIDE SEQUENCE [LARGE SCALE GENOMIC DNA]</scope>
    <source>
        <strain evidence="3 4">HC41</strain>
    </source>
</reference>
<proteinExistence type="predicted"/>
<dbReference type="Proteomes" id="UP000663570">
    <property type="component" value="Chromosome"/>
</dbReference>
<dbReference type="RefSeq" id="WP_206256044.1">
    <property type="nucleotide sequence ID" value="NZ_CP071060.1"/>
</dbReference>
<dbReference type="Gene3D" id="2.40.160.100">
    <property type="match status" value="1"/>
</dbReference>
<accession>A0ABX7MF81</accession>
<dbReference type="InterPro" id="IPR053728">
    <property type="entry name" value="Alginate_Permeability_Chnl"/>
</dbReference>
<keyword evidence="4" id="KW-1185">Reference proteome</keyword>
<feature type="domain" description="Alginate export" evidence="2">
    <location>
        <begin position="96"/>
        <end position="480"/>
    </location>
</feature>
<protein>
    <submittedName>
        <fullName evidence="3">Alginate export family protein</fullName>
    </submittedName>
</protein>
<keyword evidence="1" id="KW-0732">Signal</keyword>
<evidence type="ECO:0000313" key="4">
    <source>
        <dbReference type="Proteomes" id="UP000663570"/>
    </source>
</evidence>
<dbReference type="InterPro" id="IPR025388">
    <property type="entry name" value="Alginate_export_dom"/>
</dbReference>
<dbReference type="EMBL" id="CP071060">
    <property type="protein sequence ID" value="QSI78632.1"/>
    <property type="molecule type" value="Genomic_DNA"/>
</dbReference>
<evidence type="ECO:0000259" key="2">
    <source>
        <dbReference type="Pfam" id="PF13372"/>
    </source>
</evidence>
<evidence type="ECO:0000313" key="3">
    <source>
        <dbReference type="EMBL" id="QSI78632.1"/>
    </source>
</evidence>
<feature type="chain" id="PRO_5047309858" evidence="1">
    <location>
        <begin position="26"/>
        <end position="491"/>
    </location>
</feature>
<organism evidence="3 4">
    <name type="scientific">Niveibacterium microcysteis</name>
    <dbReference type="NCBI Taxonomy" id="2811415"/>
    <lineage>
        <taxon>Bacteria</taxon>
        <taxon>Pseudomonadati</taxon>
        <taxon>Pseudomonadota</taxon>
        <taxon>Betaproteobacteria</taxon>
        <taxon>Rhodocyclales</taxon>
        <taxon>Rhodocyclaceae</taxon>
        <taxon>Niveibacterium</taxon>
    </lineage>
</organism>
<sequence length="491" mass="53168">MQLGFFFAVGASAVLVLSSSGPVGAETTLRVTTLTGVPNASLPTPNDPYPVSAAGWGPELGRGRFASRWAEDWTAMRNAGLAPPLKAMSLGGTASLTLSAEARWRFNTYDNGQLIGQNDYEQGLFRGVLGVDLRFDPNLRVYGEVATGQVSGRRGAASASMQNDASLQQLFVDVRGHVGNSLLGAMFGRQEFADGPRQLISLSDGPNIHRTWNGVRLYAHDQRIRAGAFDLRVTRPQRGAFDEEINSAERLSGLNASIVAIADGTTDAYVDPFWFHSENPSFRVGNGIGEDDRDTLGVRFWGRRDDVRFDWTLARQTGRFMDREVDAWALFTVQSVALSNQGWRPRLTAHIDLASGGGAYGAGKLKNVNQLYASSGYLGEGQFLSLSNLLMVAPGVAISPTAETDLSVEYGFARRLQERDAAYAGGMRPYAGTQNVPGREIGGLFRVIGSWSVCSQLTVFLNYEHLTPGAVLKGVQRPAGTYAYVGATFRY</sequence>
<evidence type="ECO:0000256" key="1">
    <source>
        <dbReference type="SAM" id="SignalP"/>
    </source>
</evidence>
<dbReference type="Pfam" id="PF13372">
    <property type="entry name" value="Alginate_exp"/>
    <property type="match status" value="1"/>
</dbReference>
<name>A0ABX7MF81_9RHOO</name>
<gene>
    <name evidence="3" type="ORF">JY500_08520</name>
</gene>